<sequence>MARVGGILPLKGSIGNITFYKTKAGNLAREKGGVEANRIATDPAFERTRENGEEFGRAGKAGRLMRTALRALVQNASDTYVTGRLTRAFVKVIQADQVSVRGKRNVIDGEAELLQGFEFNAGASLGSTFYALYVATIDRVAGTATLNVPAFIPFNMIAAPAGATHYKISVGAAEIDFEAETFVNNILDSGELPLDKVATAPLVLSAALTANSTKPLFLALGIEFFQQVNNGLYSLNNGAFNALSIVAVSGTP</sequence>
<protein>
    <submittedName>
        <fullName evidence="1">Uncharacterized protein</fullName>
    </submittedName>
</protein>
<organism evidence="1 2">
    <name type="scientific">Chitinophaga silvisoli</name>
    <dbReference type="NCBI Taxonomy" id="2291814"/>
    <lineage>
        <taxon>Bacteria</taxon>
        <taxon>Pseudomonadati</taxon>
        <taxon>Bacteroidota</taxon>
        <taxon>Chitinophagia</taxon>
        <taxon>Chitinophagales</taxon>
        <taxon>Chitinophagaceae</taxon>
        <taxon>Chitinophaga</taxon>
    </lineage>
</organism>
<evidence type="ECO:0000313" key="2">
    <source>
        <dbReference type="Proteomes" id="UP000261174"/>
    </source>
</evidence>
<accession>A0A3E1NWX8</accession>
<dbReference type="Proteomes" id="UP000261174">
    <property type="component" value="Unassembled WGS sequence"/>
</dbReference>
<dbReference type="AlphaFoldDB" id="A0A3E1NWX8"/>
<reference evidence="1 2" key="1">
    <citation type="submission" date="2018-08" db="EMBL/GenBank/DDBJ databases">
        <title>Chitinophaga sp. K20C18050901, a novel bacterium isolated from forest soil.</title>
        <authorList>
            <person name="Wang C."/>
        </authorList>
    </citation>
    <scope>NUCLEOTIDE SEQUENCE [LARGE SCALE GENOMIC DNA]</scope>
    <source>
        <strain evidence="1 2">K20C18050901</strain>
    </source>
</reference>
<comment type="caution">
    <text evidence="1">The sequence shown here is derived from an EMBL/GenBank/DDBJ whole genome shotgun (WGS) entry which is preliminary data.</text>
</comment>
<dbReference type="RefSeq" id="WP_116855624.1">
    <property type="nucleotide sequence ID" value="NZ_QTJV01000009.1"/>
</dbReference>
<dbReference type="EMBL" id="QTJV01000009">
    <property type="protein sequence ID" value="RFM32431.1"/>
    <property type="molecule type" value="Genomic_DNA"/>
</dbReference>
<keyword evidence="2" id="KW-1185">Reference proteome</keyword>
<evidence type="ECO:0000313" key="1">
    <source>
        <dbReference type="EMBL" id="RFM32431.1"/>
    </source>
</evidence>
<dbReference type="OrthoDB" id="645138at2"/>
<proteinExistence type="predicted"/>
<name>A0A3E1NWX8_9BACT</name>
<gene>
    <name evidence="1" type="ORF">DXN04_22355</name>
</gene>